<keyword evidence="3" id="KW-1185">Reference proteome</keyword>
<keyword evidence="1" id="KW-1133">Transmembrane helix</keyword>
<comment type="caution">
    <text evidence="2">The sequence shown here is derived from an EMBL/GenBank/DDBJ whole genome shotgun (WGS) entry which is preliminary data.</text>
</comment>
<keyword evidence="1" id="KW-0472">Membrane</keyword>
<feature type="transmembrane region" description="Helical" evidence="1">
    <location>
        <begin position="21"/>
        <end position="42"/>
    </location>
</feature>
<reference evidence="3" key="1">
    <citation type="submission" date="2016-11" db="EMBL/GenBank/DDBJ databases">
        <title>Trade-off between light-utilization and light-protection in marine flavobacteria.</title>
        <authorList>
            <person name="Kumagai Y."/>
            <person name="Yoshizawa S."/>
            <person name="Kogure K."/>
        </authorList>
    </citation>
    <scope>NUCLEOTIDE SEQUENCE [LARGE SCALE GENOMIC DNA]</scope>
    <source>
        <strain evidence="3">SG-18</strain>
    </source>
</reference>
<evidence type="ECO:0000313" key="2">
    <source>
        <dbReference type="EMBL" id="PQJ16641.1"/>
    </source>
</evidence>
<name>A0A2S7TAP4_9FLAO</name>
<evidence type="ECO:0000313" key="3">
    <source>
        <dbReference type="Proteomes" id="UP000239366"/>
    </source>
</evidence>
<sequence length="263" mass="31193">MIKFFRQIRKKLLSENRFIKYLIYAIGEIVLVVIGILIALSINNYNERQKNQAKEQLILKQLRSEYTRNLRQLNEKILMRNQGLVACNILLDQIDNPQSFNVNEFYKSVWQIMRDPTFDPIENDIIGSEKLRLIQNQKLVELLSNWSSEVFQVQELELQYQKYRTETIVPCITRLGVLRNVNHALWKDGYTPTEALDKKYNYKFSIEPTQKKLDLDKVINDVELEGIVSMVITFNQMTNMQSQSLRERIKKMIEIIENEIDKE</sequence>
<gene>
    <name evidence="2" type="ORF">BST99_13775</name>
</gene>
<keyword evidence="1" id="KW-0812">Transmembrane</keyword>
<dbReference type="Pfam" id="PF19578">
    <property type="entry name" value="DUF6090"/>
    <property type="match status" value="1"/>
</dbReference>
<dbReference type="InterPro" id="IPR045749">
    <property type="entry name" value="DUF6090"/>
</dbReference>
<accession>A0A2S7TAP4</accession>
<dbReference type="AlphaFoldDB" id="A0A2S7TAP4"/>
<organism evidence="2 3">
    <name type="scientific">Aureicoccus marinus</name>
    <dbReference type="NCBI Taxonomy" id="754435"/>
    <lineage>
        <taxon>Bacteria</taxon>
        <taxon>Pseudomonadati</taxon>
        <taxon>Bacteroidota</taxon>
        <taxon>Flavobacteriia</taxon>
        <taxon>Flavobacteriales</taxon>
        <taxon>Flavobacteriaceae</taxon>
        <taxon>Aureicoccus</taxon>
    </lineage>
</organism>
<dbReference type="OrthoDB" id="821805at2"/>
<dbReference type="RefSeq" id="WP_105002308.1">
    <property type="nucleotide sequence ID" value="NZ_MQVX01000001.1"/>
</dbReference>
<evidence type="ECO:0000256" key="1">
    <source>
        <dbReference type="SAM" id="Phobius"/>
    </source>
</evidence>
<protein>
    <submittedName>
        <fullName evidence="2">Uncharacterized protein</fullName>
    </submittedName>
</protein>
<dbReference type="EMBL" id="MQVX01000001">
    <property type="protein sequence ID" value="PQJ16641.1"/>
    <property type="molecule type" value="Genomic_DNA"/>
</dbReference>
<dbReference type="Proteomes" id="UP000239366">
    <property type="component" value="Unassembled WGS sequence"/>
</dbReference>
<proteinExistence type="predicted"/>